<dbReference type="InterPro" id="IPR008775">
    <property type="entry name" value="Phytyl_CoA_dOase-like"/>
</dbReference>
<organism evidence="2">
    <name type="scientific">Caldilineaceae bacterium SB0664_bin_27</name>
    <dbReference type="NCBI Taxonomy" id="2605260"/>
    <lineage>
        <taxon>Bacteria</taxon>
        <taxon>Bacillati</taxon>
        <taxon>Chloroflexota</taxon>
        <taxon>Caldilineae</taxon>
        <taxon>Caldilineales</taxon>
        <taxon>Caldilineaceae</taxon>
    </lineage>
</organism>
<dbReference type="Gene3D" id="2.60.120.620">
    <property type="entry name" value="q2cbj1_9rhob like domain"/>
    <property type="match status" value="1"/>
</dbReference>
<dbReference type="GO" id="GO:0005506">
    <property type="term" value="F:iron ion binding"/>
    <property type="evidence" value="ECO:0007669"/>
    <property type="project" value="UniProtKB-ARBA"/>
</dbReference>
<dbReference type="EMBL" id="VXRG01000037">
    <property type="protein sequence ID" value="MXY92602.1"/>
    <property type="molecule type" value="Genomic_DNA"/>
</dbReference>
<dbReference type="PANTHER" id="PTHR20883">
    <property type="entry name" value="PHYTANOYL-COA DIOXYGENASE DOMAIN CONTAINING 1"/>
    <property type="match status" value="1"/>
</dbReference>
<keyword evidence="2" id="KW-0560">Oxidoreductase</keyword>
<dbReference type="GO" id="GO:0016706">
    <property type="term" value="F:2-oxoglutarate-dependent dioxygenase activity"/>
    <property type="evidence" value="ECO:0007669"/>
    <property type="project" value="UniProtKB-ARBA"/>
</dbReference>
<gene>
    <name evidence="2" type="ORF">F4Y42_04045</name>
</gene>
<protein>
    <submittedName>
        <fullName evidence="2">Phytanoyl-CoA dioxygenase family protein</fullName>
    </submittedName>
</protein>
<accession>A0A6B0YS84</accession>
<keyword evidence="2" id="KW-0223">Dioxygenase</keyword>
<name>A0A6B0YS84_9CHLR</name>
<feature type="region of interest" description="Disordered" evidence="1">
    <location>
        <begin position="146"/>
        <end position="167"/>
    </location>
</feature>
<dbReference type="AlphaFoldDB" id="A0A6B0YS84"/>
<evidence type="ECO:0000256" key="1">
    <source>
        <dbReference type="SAM" id="MobiDB-lite"/>
    </source>
</evidence>
<evidence type="ECO:0000313" key="2">
    <source>
        <dbReference type="EMBL" id="MXY92602.1"/>
    </source>
</evidence>
<dbReference type="PANTHER" id="PTHR20883:SF48">
    <property type="entry name" value="ECTOINE DIOXYGENASE"/>
    <property type="match status" value="1"/>
</dbReference>
<reference evidence="2" key="1">
    <citation type="submission" date="2019-09" db="EMBL/GenBank/DDBJ databases">
        <title>Characterisation of the sponge microbiome using genome-centric metagenomics.</title>
        <authorList>
            <person name="Engelberts J.P."/>
            <person name="Robbins S.J."/>
            <person name="De Goeij J.M."/>
            <person name="Aranda M."/>
            <person name="Bell S.C."/>
            <person name="Webster N.S."/>
        </authorList>
    </citation>
    <scope>NUCLEOTIDE SEQUENCE</scope>
    <source>
        <strain evidence="2">SB0664_bin_27</strain>
    </source>
</reference>
<sequence length="262" mass="29889">MEEITQLRLEGYCLLKGVIPPDKVGRVRQDIDDSMKPGLEAYNEHDWSAVTHMLSLAPYFAEPRLLKIARTAFNHAKVKISQTEFKSVPPYRNPPEWRNFHTDWPHDLTDASFCGLINQPFPDTIMSITSIWMLYPFTPENGATWVVPRTHRDPRNPRGKSDGIDGMSSIPHEQQICGDAGDVILIDSRIWHSAGANSTDDIRTSVVARYSPWWLSVDYGKRNCAFIPAHIFDKLPEPVQELYSHRRVKNEPLQIGSPSEQL</sequence>
<proteinExistence type="predicted"/>
<dbReference type="Pfam" id="PF05721">
    <property type="entry name" value="PhyH"/>
    <property type="match status" value="1"/>
</dbReference>
<feature type="compositionally biased region" description="Basic and acidic residues" evidence="1">
    <location>
        <begin position="150"/>
        <end position="163"/>
    </location>
</feature>
<comment type="caution">
    <text evidence="2">The sequence shown here is derived from an EMBL/GenBank/DDBJ whole genome shotgun (WGS) entry which is preliminary data.</text>
</comment>
<dbReference type="SUPFAM" id="SSF51197">
    <property type="entry name" value="Clavaminate synthase-like"/>
    <property type="match status" value="1"/>
</dbReference>